<dbReference type="PANTHER" id="PTHR43404">
    <property type="entry name" value="LIPOPOLYSACCHARIDE CHOLINEPHOSPHOTRANSFERASE LICD"/>
    <property type="match status" value="1"/>
</dbReference>
<evidence type="ECO:0000313" key="2">
    <source>
        <dbReference type="EMBL" id="HIT42158.1"/>
    </source>
</evidence>
<gene>
    <name evidence="2" type="ORF">IAB60_08715</name>
</gene>
<reference evidence="2" key="1">
    <citation type="submission" date="2020-10" db="EMBL/GenBank/DDBJ databases">
        <authorList>
            <person name="Gilroy R."/>
        </authorList>
    </citation>
    <scope>NUCLEOTIDE SEQUENCE</scope>
    <source>
        <strain evidence="2">CHK123-3438</strain>
    </source>
</reference>
<organism evidence="2 3">
    <name type="scientific">Candidatus Caccovicinus merdipullorum</name>
    <dbReference type="NCBI Taxonomy" id="2840724"/>
    <lineage>
        <taxon>Bacteria</taxon>
        <taxon>Bacillati</taxon>
        <taxon>Bacillota</taxon>
        <taxon>Clostridia</taxon>
        <taxon>Eubacteriales</taxon>
        <taxon>Candidatus Caccovicinus</taxon>
    </lineage>
</organism>
<protein>
    <submittedName>
        <fullName evidence="2">LicD family protein</fullName>
    </submittedName>
</protein>
<dbReference type="AlphaFoldDB" id="A0A9D1GJX1"/>
<evidence type="ECO:0000259" key="1">
    <source>
        <dbReference type="Pfam" id="PF04991"/>
    </source>
</evidence>
<proteinExistence type="predicted"/>
<dbReference type="Pfam" id="PF04991">
    <property type="entry name" value="LicD"/>
    <property type="match status" value="1"/>
</dbReference>
<dbReference type="InterPro" id="IPR052942">
    <property type="entry name" value="LPS_cholinephosphotransferase"/>
</dbReference>
<dbReference type="GO" id="GO:0009100">
    <property type="term" value="P:glycoprotein metabolic process"/>
    <property type="evidence" value="ECO:0007669"/>
    <property type="project" value="UniProtKB-ARBA"/>
</dbReference>
<reference evidence="2" key="2">
    <citation type="journal article" date="2021" name="PeerJ">
        <title>Extensive microbial diversity within the chicken gut microbiome revealed by metagenomics and culture.</title>
        <authorList>
            <person name="Gilroy R."/>
            <person name="Ravi A."/>
            <person name="Getino M."/>
            <person name="Pursley I."/>
            <person name="Horton D.L."/>
            <person name="Alikhan N.F."/>
            <person name="Baker D."/>
            <person name="Gharbi K."/>
            <person name="Hall N."/>
            <person name="Watson M."/>
            <person name="Adriaenssens E.M."/>
            <person name="Foster-Nyarko E."/>
            <person name="Jarju S."/>
            <person name="Secka A."/>
            <person name="Antonio M."/>
            <person name="Oren A."/>
            <person name="Chaudhuri R.R."/>
            <person name="La Ragione R."/>
            <person name="Hildebrand F."/>
            <person name="Pallen M.J."/>
        </authorList>
    </citation>
    <scope>NUCLEOTIDE SEQUENCE</scope>
    <source>
        <strain evidence="2">CHK123-3438</strain>
    </source>
</reference>
<accession>A0A9D1GJX1</accession>
<dbReference type="Proteomes" id="UP000886860">
    <property type="component" value="Unassembled WGS sequence"/>
</dbReference>
<dbReference type="InterPro" id="IPR007074">
    <property type="entry name" value="LicD/FKTN/FKRP_NTP_transf"/>
</dbReference>
<name>A0A9D1GJX1_9FIRM</name>
<evidence type="ECO:0000313" key="3">
    <source>
        <dbReference type="Proteomes" id="UP000886860"/>
    </source>
</evidence>
<dbReference type="EMBL" id="DVKS01000152">
    <property type="protein sequence ID" value="HIT42158.1"/>
    <property type="molecule type" value="Genomic_DNA"/>
</dbReference>
<feature type="domain" description="LicD/FKTN/FKRP nucleotidyltransferase" evidence="1">
    <location>
        <begin position="26"/>
        <end position="249"/>
    </location>
</feature>
<comment type="caution">
    <text evidence="2">The sequence shown here is derived from an EMBL/GenBank/DDBJ whole genome shotgun (WGS) entry which is preliminary data.</text>
</comment>
<dbReference type="PANTHER" id="PTHR43404:SF2">
    <property type="entry name" value="LIPOPOLYSACCHARIDE CHOLINEPHOSPHOTRANSFERASE LICD"/>
    <property type="match status" value="1"/>
</dbReference>
<sequence>MKYTEEELRDLHQVTLNMAQYFVDFCRSHRLLCYFCGGGCIGAVRHRGFIPWDDDLDFFMPRKDYNRLMELWQKDGDKKRYTLARPGRHYQDHNAFTTLRDNETTLIKPYQADLDIAHGVVIDIFPLDGYPDSKWQRRWQVMWAMVYSLYCSQVVPVNHGRFLEMAGRLCLAAVPFQGLRYRIWRFAEKQMSRYPIRKCSGITELCAGPGYMKNWYPKEAFKKALMRPFEDTRMPIPIGYDQYLTIAFGDYRQLPPKEKRVAQHDAVLLDCHHSYRMYKGKVYCRNLPPDRRR</sequence>